<accession>A0ABW7RFN3</accession>
<evidence type="ECO:0000313" key="3">
    <source>
        <dbReference type="Proteomes" id="UP001610990"/>
    </source>
</evidence>
<evidence type="ECO:0000256" key="1">
    <source>
        <dbReference type="SAM" id="MobiDB-lite"/>
    </source>
</evidence>
<feature type="compositionally biased region" description="Polar residues" evidence="1">
    <location>
        <begin position="56"/>
        <end position="72"/>
    </location>
</feature>
<proteinExistence type="predicted"/>
<protein>
    <submittedName>
        <fullName evidence="2">Uncharacterized protein</fullName>
    </submittedName>
</protein>
<evidence type="ECO:0000313" key="2">
    <source>
        <dbReference type="EMBL" id="MFH8586864.1"/>
    </source>
</evidence>
<reference evidence="2 3" key="1">
    <citation type="submission" date="2024-10" db="EMBL/GenBank/DDBJ databases">
        <title>The Natural Products Discovery Center: Release of the First 8490 Sequenced Strains for Exploring Actinobacteria Biosynthetic Diversity.</title>
        <authorList>
            <person name="Kalkreuter E."/>
            <person name="Kautsar S.A."/>
            <person name="Yang D."/>
            <person name="Bader C.D."/>
            <person name="Teijaro C.N."/>
            <person name="Fluegel L."/>
            <person name="Davis C.M."/>
            <person name="Simpson J.R."/>
            <person name="Lauterbach L."/>
            <person name="Steele A.D."/>
            <person name="Gui C."/>
            <person name="Meng S."/>
            <person name="Li G."/>
            <person name="Viehrig K."/>
            <person name="Ye F."/>
            <person name="Su P."/>
            <person name="Kiefer A.F."/>
            <person name="Nichols A."/>
            <person name="Cepeda A.J."/>
            <person name="Yan W."/>
            <person name="Fan B."/>
            <person name="Jiang Y."/>
            <person name="Adhikari A."/>
            <person name="Zheng C.-J."/>
            <person name="Schuster L."/>
            <person name="Cowan T.M."/>
            <person name="Smanski M.J."/>
            <person name="Chevrette M.G."/>
            <person name="De Carvalho L.P.S."/>
            <person name="Shen B."/>
        </authorList>
    </citation>
    <scope>NUCLEOTIDE SEQUENCE [LARGE SCALE GENOMIC DNA]</scope>
    <source>
        <strain evidence="2 3">NPDC018013</strain>
    </source>
</reference>
<keyword evidence="3" id="KW-1185">Reference proteome</keyword>
<dbReference type="Proteomes" id="UP001610990">
    <property type="component" value="Unassembled WGS sequence"/>
</dbReference>
<dbReference type="RefSeq" id="WP_381713271.1">
    <property type="nucleotide sequence ID" value="NZ_JBHVEP010000065.1"/>
</dbReference>
<feature type="region of interest" description="Disordered" evidence="1">
    <location>
        <begin position="56"/>
        <end position="75"/>
    </location>
</feature>
<sequence length="153" mass="16233">MAARRHSWTATSSNSVKSTEGTLTAAQTLLKVAESAVADHVTAALAALAPIPADTTRSQLSTAMRNASNAPALTSEHARLQDVLGTRDTPAPRAELGETDTRIYVWSVRELDAAYARVARTITARQADRSSSNSSHSTTIEIPLTVAALHRTV</sequence>
<gene>
    <name evidence="2" type="ORF">ACH4GP_21090</name>
</gene>
<comment type="caution">
    <text evidence="2">The sequence shown here is derived from an EMBL/GenBank/DDBJ whole genome shotgun (WGS) entry which is preliminary data.</text>
</comment>
<dbReference type="EMBL" id="JBIRGH010000012">
    <property type="protein sequence ID" value="MFH8586864.1"/>
    <property type="molecule type" value="Genomic_DNA"/>
</dbReference>
<name>A0ABW7RFN3_9ACTN</name>
<organism evidence="2 3">
    <name type="scientific">Streptomyces celluloflavus</name>
    <dbReference type="NCBI Taxonomy" id="58344"/>
    <lineage>
        <taxon>Bacteria</taxon>
        <taxon>Bacillati</taxon>
        <taxon>Actinomycetota</taxon>
        <taxon>Actinomycetes</taxon>
        <taxon>Kitasatosporales</taxon>
        <taxon>Streptomycetaceae</taxon>
        <taxon>Streptomyces</taxon>
    </lineage>
</organism>